<dbReference type="InterPro" id="IPR006629">
    <property type="entry name" value="LITAF"/>
</dbReference>
<gene>
    <name evidence="3" type="ORF">FZEAL_10205</name>
</gene>
<evidence type="ECO:0000313" key="3">
    <source>
        <dbReference type="EMBL" id="KAF4969637.1"/>
    </source>
</evidence>
<dbReference type="EMBL" id="JABEYC010001076">
    <property type="protein sequence ID" value="KAF4969637.1"/>
    <property type="molecule type" value="Genomic_DNA"/>
</dbReference>
<dbReference type="AlphaFoldDB" id="A0A8H4U4M6"/>
<dbReference type="PROSITE" id="PS51837">
    <property type="entry name" value="LITAF"/>
    <property type="match status" value="1"/>
</dbReference>
<keyword evidence="4" id="KW-1185">Reference proteome</keyword>
<comment type="caution">
    <text evidence="3">The sequence shown here is derived from an EMBL/GenBank/DDBJ whole genome shotgun (WGS) entry which is preliminary data.</text>
</comment>
<protein>
    <recommendedName>
        <fullName evidence="2">LITAF domain-containing protein</fullName>
    </recommendedName>
</protein>
<keyword evidence="1" id="KW-0472">Membrane</keyword>
<keyword evidence="1" id="KW-0812">Transmembrane</keyword>
<evidence type="ECO:0000259" key="2">
    <source>
        <dbReference type="PROSITE" id="PS51837"/>
    </source>
</evidence>
<feature type="domain" description="LITAF" evidence="2">
    <location>
        <begin position="44"/>
        <end position="114"/>
    </location>
</feature>
<reference evidence="3" key="1">
    <citation type="journal article" date="2020" name="BMC Genomics">
        <title>Correction to: Identification and distribution of gene clusters required for synthesis of sphingolipid metabolism inhibitors in diverse species of the filamentous fungus Fusarium.</title>
        <authorList>
            <person name="Kim H.S."/>
            <person name="Lohmar J.M."/>
            <person name="Busman M."/>
            <person name="Brown D.W."/>
            <person name="Naumann T.A."/>
            <person name="Divon H.H."/>
            <person name="Lysoe E."/>
            <person name="Uhlig S."/>
            <person name="Proctor R.H."/>
        </authorList>
    </citation>
    <scope>NUCLEOTIDE SEQUENCE</scope>
    <source>
        <strain evidence="3">NRRL 22465</strain>
    </source>
</reference>
<evidence type="ECO:0000313" key="4">
    <source>
        <dbReference type="Proteomes" id="UP000635477"/>
    </source>
</evidence>
<name>A0A8H4U4M6_9HYPO</name>
<evidence type="ECO:0000256" key="1">
    <source>
        <dbReference type="SAM" id="Phobius"/>
    </source>
</evidence>
<keyword evidence="1" id="KW-1133">Transmembrane helix</keyword>
<reference evidence="3" key="2">
    <citation type="submission" date="2020-05" db="EMBL/GenBank/DDBJ databases">
        <authorList>
            <person name="Kim H.-S."/>
            <person name="Proctor R.H."/>
            <person name="Brown D.W."/>
        </authorList>
    </citation>
    <scope>NUCLEOTIDE SEQUENCE</scope>
    <source>
        <strain evidence="3">NRRL 22465</strain>
    </source>
</reference>
<accession>A0A8H4U4M6</accession>
<organism evidence="3 4">
    <name type="scientific">Fusarium zealandicum</name>
    <dbReference type="NCBI Taxonomy" id="1053134"/>
    <lineage>
        <taxon>Eukaryota</taxon>
        <taxon>Fungi</taxon>
        <taxon>Dikarya</taxon>
        <taxon>Ascomycota</taxon>
        <taxon>Pezizomycotina</taxon>
        <taxon>Sordariomycetes</taxon>
        <taxon>Hypocreomycetidae</taxon>
        <taxon>Hypocreales</taxon>
        <taxon>Nectriaceae</taxon>
        <taxon>Fusarium</taxon>
        <taxon>Fusarium staphyleae species complex</taxon>
    </lineage>
</organism>
<dbReference type="Pfam" id="PF10601">
    <property type="entry name" value="zf-LITAF-like"/>
    <property type="match status" value="1"/>
</dbReference>
<feature type="transmembrane region" description="Helical" evidence="1">
    <location>
        <begin position="84"/>
        <end position="103"/>
    </location>
</feature>
<proteinExistence type="predicted"/>
<sequence>MVTLFKPKFHTMLPETNSHDDNEVGILASSQPRQENEITSFDTISPSTVVPLTKLKHWPRAVLCPACREFSITRVERKVCSGTHAMAALMTLCTVVGGPIVYFSKPFKNVEHYC</sequence>
<dbReference type="Proteomes" id="UP000635477">
    <property type="component" value="Unassembled WGS sequence"/>
</dbReference>
<feature type="non-terminal residue" evidence="3">
    <location>
        <position position="1"/>
    </location>
</feature>
<dbReference type="OrthoDB" id="5599753at2759"/>